<dbReference type="GO" id="GO:0005634">
    <property type="term" value="C:nucleus"/>
    <property type="evidence" value="ECO:0007669"/>
    <property type="project" value="UniProtKB-UniRule"/>
</dbReference>
<dbReference type="PROSITE" id="PS50118">
    <property type="entry name" value="HMG_BOX_2"/>
    <property type="match status" value="1"/>
</dbReference>
<feature type="region of interest" description="Disordered" evidence="7">
    <location>
        <begin position="1"/>
        <end position="26"/>
    </location>
</feature>
<sequence>MKRSTKGLEFKPPDAGMDSDDGEPAHHARRPMNAFLIFCKRHRSVVREKYPTLENRCITKILGEWWAQLEPQEKSCYTELAKKYKEAFLEANPDFKWYKLPAPPLRTLVTRPSNQKPPKLEYPSASGPIVPGKLADESQMGGLSSLLSSPPVTPTSPTVPKPPKKRYLEESLGSATPLSSWEGTSFDKADDNSRDSSPDSEGKDSGLCNLSPTTVGAATAQAPLALNQAWSQLGAKAGPSAAVSMKTSETVEKNEEDMCVSLETPAAAPSSWADVASRETNNNEASYLNDFSVHAEEDEKPNDADTSSKSSGPWIQLKESSRSDMPSQDAFYEKNLKGKGSHDTRKSVRACKGKRYQEFMSSGRIATGKRGRLRMYKSFDSDGPSKVRHNSGSSSASEKTDSAYSEASRGSRDPNEETLYVLQGKSTPTPSMEMDMDLELSSIKRRHISECSEDSEMDANMKKRFRAADFNLDEKIDALPSLSLEEFQQKKKAKKKRASSAPSTPKKHIVRDRSLETTPVSKPTANPSSVTPTKNPPLVGSQKRKARRLQITRVEPNSPQVISDNAVADPNNVLMSNSGLATLAAVASVTKRLFKHV</sequence>
<name>A0A8S1BUE6_9INSE</name>
<feature type="compositionally biased region" description="Basic and acidic residues" evidence="7">
    <location>
        <begin position="293"/>
        <end position="303"/>
    </location>
</feature>
<dbReference type="CDD" id="cd21989">
    <property type="entry name" value="HMG-box_HBP2"/>
    <property type="match status" value="1"/>
</dbReference>
<evidence type="ECO:0000256" key="7">
    <source>
        <dbReference type="SAM" id="MobiDB-lite"/>
    </source>
</evidence>
<organism evidence="9 10">
    <name type="scientific">Cloeon dipterum</name>
    <dbReference type="NCBI Taxonomy" id="197152"/>
    <lineage>
        <taxon>Eukaryota</taxon>
        <taxon>Metazoa</taxon>
        <taxon>Ecdysozoa</taxon>
        <taxon>Arthropoda</taxon>
        <taxon>Hexapoda</taxon>
        <taxon>Insecta</taxon>
        <taxon>Pterygota</taxon>
        <taxon>Palaeoptera</taxon>
        <taxon>Ephemeroptera</taxon>
        <taxon>Pisciforma</taxon>
        <taxon>Baetidae</taxon>
        <taxon>Cloeon</taxon>
    </lineage>
</organism>
<keyword evidence="4" id="KW-0804">Transcription</keyword>
<dbReference type="InterPro" id="IPR049523">
    <property type="entry name" value="BBX_HMG-box"/>
</dbReference>
<evidence type="ECO:0000256" key="3">
    <source>
        <dbReference type="ARBA" id="ARBA00023125"/>
    </source>
</evidence>
<keyword evidence="2" id="KW-0805">Transcription regulation</keyword>
<dbReference type="GO" id="GO:0000981">
    <property type="term" value="F:DNA-binding transcription factor activity, RNA polymerase II-specific"/>
    <property type="evidence" value="ECO:0007669"/>
    <property type="project" value="TreeGrafter"/>
</dbReference>
<feature type="compositionally biased region" description="Polar residues" evidence="7">
    <location>
        <begin position="390"/>
        <end position="405"/>
    </location>
</feature>
<feature type="region of interest" description="Disordered" evidence="7">
    <location>
        <begin position="108"/>
        <end position="213"/>
    </location>
</feature>
<feature type="compositionally biased region" description="Polar residues" evidence="7">
    <location>
        <begin position="304"/>
        <end position="313"/>
    </location>
</feature>
<dbReference type="PANTHER" id="PTHR13059:SF10">
    <property type="entry name" value="HMG BOX TRANSCRIPTION FACTOR BBX"/>
    <property type="match status" value="1"/>
</dbReference>
<accession>A0A8S1BUE6</accession>
<feature type="compositionally biased region" description="Polar residues" evidence="7">
    <location>
        <begin position="173"/>
        <end position="183"/>
    </location>
</feature>
<keyword evidence="10" id="KW-1185">Reference proteome</keyword>
<feature type="compositionally biased region" description="Polar residues" evidence="7">
    <location>
        <begin position="516"/>
        <end position="533"/>
    </location>
</feature>
<dbReference type="Gene3D" id="1.10.30.10">
    <property type="entry name" value="High mobility group box domain"/>
    <property type="match status" value="1"/>
</dbReference>
<dbReference type="Proteomes" id="UP000494165">
    <property type="component" value="Unassembled WGS sequence"/>
</dbReference>
<feature type="compositionally biased region" description="Pro residues" evidence="7">
    <location>
        <begin position="151"/>
        <end position="161"/>
    </location>
</feature>
<reference evidence="9 10" key="1">
    <citation type="submission" date="2020-04" db="EMBL/GenBank/DDBJ databases">
        <authorList>
            <person name="Alioto T."/>
            <person name="Alioto T."/>
            <person name="Gomez Garrido J."/>
        </authorList>
    </citation>
    <scope>NUCLEOTIDE SEQUENCE [LARGE SCALE GENOMIC DNA]</scope>
</reference>
<dbReference type="InterPro" id="IPR009071">
    <property type="entry name" value="HMG_box_dom"/>
</dbReference>
<dbReference type="GO" id="GO:0000977">
    <property type="term" value="F:RNA polymerase II transcription regulatory region sequence-specific DNA binding"/>
    <property type="evidence" value="ECO:0007669"/>
    <property type="project" value="TreeGrafter"/>
</dbReference>
<evidence type="ECO:0000256" key="4">
    <source>
        <dbReference type="ARBA" id="ARBA00023163"/>
    </source>
</evidence>
<evidence type="ECO:0000259" key="8">
    <source>
        <dbReference type="PROSITE" id="PS50118"/>
    </source>
</evidence>
<feature type="compositionally biased region" description="Basic and acidic residues" evidence="7">
    <location>
        <begin position="331"/>
        <end position="346"/>
    </location>
</feature>
<evidence type="ECO:0000256" key="1">
    <source>
        <dbReference type="ARBA" id="ARBA00022553"/>
    </source>
</evidence>
<keyword evidence="5 6" id="KW-0539">Nucleus</keyword>
<feature type="region of interest" description="Disordered" evidence="7">
    <location>
        <begin position="234"/>
        <end position="459"/>
    </location>
</feature>
<evidence type="ECO:0000313" key="9">
    <source>
        <dbReference type="EMBL" id="CAB3359935.1"/>
    </source>
</evidence>
<protein>
    <recommendedName>
        <fullName evidence="8">HMG box domain-containing protein</fullName>
    </recommendedName>
</protein>
<keyword evidence="3 6" id="KW-0238">DNA-binding</keyword>
<feature type="region of interest" description="Disordered" evidence="7">
    <location>
        <begin position="487"/>
        <end position="546"/>
    </location>
</feature>
<dbReference type="OrthoDB" id="2377365at2759"/>
<feature type="compositionally biased region" description="Basic and acidic residues" evidence="7">
    <location>
        <begin position="1"/>
        <end position="12"/>
    </location>
</feature>
<keyword evidence="1" id="KW-0597">Phosphoprotein</keyword>
<evidence type="ECO:0000256" key="5">
    <source>
        <dbReference type="ARBA" id="ARBA00023242"/>
    </source>
</evidence>
<dbReference type="EMBL" id="CADEPI010000002">
    <property type="protein sequence ID" value="CAB3359935.1"/>
    <property type="molecule type" value="Genomic_DNA"/>
</dbReference>
<dbReference type="AlphaFoldDB" id="A0A8S1BUE6"/>
<dbReference type="Pfam" id="PF00505">
    <property type="entry name" value="HMG_box"/>
    <property type="match status" value="1"/>
</dbReference>
<proteinExistence type="predicted"/>
<dbReference type="SMART" id="SM00398">
    <property type="entry name" value="HMG"/>
    <property type="match status" value="1"/>
</dbReference>
<evidence type="ECO:0000256" key="6">
    <source>
        <dbReference type="PROSITE-ProRule" id="PRU00267"/>
    </source>
</evidence>
<feature type="domain" description="HMG box" evidence="8">
    <location>
        <begin position="28"/>
        <end position="96"/>
    </location>
</feature>
<dbReference type="InterPro" id="IPR052412">
    <property type="entry name" value="CC-Dev_Transcription_Reg"/>
</dbReference>
<feature type="DNA-binding region" description="HMG box" evidence="6">
    <location>
        <begin position="28"/>
        <end position="96"/>
    </location>
</feature>
<dbReference type="PANTHER" id="PTHR13059">
    <property type="entry name" value="HMG-BOX TRANSCRIPTION FACTOR BBX"/>
    <property type="match status" value="1"/>
</dbReference>
<dbReference type="SUPFAM" id="SSF47095">
    <property type="entry name" value="HMG-box"/>
    <property type="match status" value="1"/>
</dbReference>
<evidence type="ECO:0000256" key="2">
    <source>
        <dbReference type="ARBA" id="ARBA00023015"/>
    </source>
</evidence>
<evidence type="ECO:0000313" key="10">
    <source>
        <dbReference type="Proteomes" id="UP000494165"/>
    </source>
</evidence>
<gene>
    <name evidence="9" type="ORF">CLODIP_2_CD07913</name>
</gene>
<comment type="caution">
    <text evidence="9">The sequence shown here is derived from an EMBL/GenBank/DDBJ whole genome shotgun (WGS) entry which is preliminary data.</text>
</comment>
<dbReference type="InterPro" id="IPR036910">
    <property type="entry name" value="HMG_box_dom_sf"/>
</dbReference>
<feature type="compositionally biased region" description="Basic and acidic residues" evidence="7">
    <location>
        <begin position="185"/>
        <end position="204"/>
    </location>
</feature>